<gene>
    <name evidence="5" type="ORF">FN846DRAFT_570922</name>
</gene>
<feature type="compositionally biased region" description="Polar residues" evidence="2">
    <location>
        <begin position="22"/>
        <end position="32"/>
    </location>
</feature>
<feature type="compositionally biased region" description="Polar residues" evidence="2">
    <location>
        <begin position="289"/>
        <end position="299"/>
    </location>
</feature>
<keyword evidence="3" id="KW-1133">Transmembrane helix</keyword>
<dbReference type="PANTHER" id="PTHR31082:SF4">
    <property type="entry name" value="PHEROMONE-REGULATED MEMBRANE PROTEIN 10"/>
    <property type="match status" value="1"/>
</dbReference>
<evidence type="ECO:0000256" key="3">
    <source>
        <dbReference type="SAM" id="Phobius"/>
    </source>
</evidence>
<evidence type="ECO:0000259" key="4">
    <source>
        <dbReference type="Pfam" id="PF06738"/>
    </source>
</evidence>
<dbReference type="AlphaFoldDB" id="A0A5J5F217"/>
<feature type="transmembrane region" description="Helical" evidence="3">
    <location>
        <begin position="784"/>
        <end position="809"/>
    </location>
</feature>
<feature type="region of interest" description="Disordered" evidence="2">
    <location>
        <begin position="276"/>
        <end position="305"/>
    </location>
</feature>
<feature type="domain" description="Threonine/serine exporter-like N-terminal" evidence="4">
    <location>
        <begin position="389"/>
        <end position="632"/>
    </location>
</feature>
<feature type="region of interest" description="Disordered" evidence="2">
    <location>
        <begin position="1"/>
        <end position="164"/>
    </location>
</feature>
<evidence type="ECO:0000256" key="2">
    <source>
        <dbReference type="SAM" id="MobiDB-lite"/>
    </source>
</evidence>
<feature type="region of interest" description="Disordered" evidence="2">
    <location>
        <begin position="227"/>
        <end position="250"/>
    </location>
</feature>
<feature type="transmembrane region" description="Helical" evidence="3">
    <location>
        <begin position="677"/>
        <end position="694"/>
    </location>
</feature>
<feature type="transmembrane region" description="Helical" evidence="3">
    <location>
        <begin position="612"/>
        <end position="632"/>
    </location>
</feature>
<comment type="caution">
    <text evidence="5">The sequence shown here is derived from an EMBL/GenBank/DDBJ whole genome shotgun (WGS) entry which is preliminary data.</text>
</comment>
<feature type="compositionally biased region" description="Low complexity" evidence="2">
    <location>
        <begin position="150"/>
        <end position="164"/>
    </location>
</feature>
<reference evidence="5 6" key="1">
    <citation type="submission" date="2019-09" db="EMBL/GenBank/DDBJ databases">
        <title>Draft genome of the ectomycorrhizal ascomycete Sphaerosporella brunnea.</title>
        <authorList>
            <consortium name="DOE Joint Genome Institute"/>
            <person name="Benucci G.M."/>
            <person name="Marozzi G."/>
            <person name="Antonielli L."/>
            <person name="Sanchez S."/>
            <person name="Marco P."/>
            <person name="Wang X."/>
            <person name="Falini L.B."/>
            <person name="Barry K."/>
            <person name="Haridas S."/>
            <person name="Lipzen A."/>
            <person name="Labutti K."/>
            <person name="Grigoriev I.V."/>
            <person name="Murat C."/>
            <person name="Martin F."/>
            <person name="Albertini E."/>
            <person name="Donnini D."/>
            <person name="Bonito G."/>
        </authorList>
    </citation>
    <scope>NUCLEOTIDE SEQUENCE [LARGE SCALE GENOMIC DNA]</scope>
    <source>
        <strain evidence="5 6">Sb_GMNB300</strain>
    </source>
</reference>
<feature type="compositionally biased region" description="Basic and acidic residues" evidence="2">
    <location>
        <begin position="124"/>
        <end position="149"/>
    </location>
</feature>
<feature type="compositionally biased region" description="Pro residues" evidence="2">
    <location>
        <begin position="106"/>
        <end position="117"/>
    </location>
</feature>
<protein>
    <recommendedName>
        <fullName evidence="4">Threonine/serine exporter-like N-terminal domain-containing protein</fullName>
    </recommendedName>
</protein>
<dbReference type="GO" id="GO:0022857">
    <property type="term" value="F:transmembrane transporter activity"/>
    <property type="evidence" value="ECO:0007669"/>
    <property type="project" value="InterPro"/>
</dbReference>
<dbReference type="OrthoDB" id="413008at2759"/>
<evidence type="ECO:0000256" key="1">
    <source>
        <dbReference type="ARBA" id="ARBA00034125"/>
    </source>
</evidence>
<comment type="similarity">
    <text evidence="1">Belongs to the ThrE exporter (TC 2.A.79) family.</text>
</comment>
<feature type="transmembrane region" description="Helical" evidence="3">
    <location>
        <begin position="578"/>
        <end position="600"/>
    </location>
</feature>
<dbReference type="Proteomes" id="UP000326924">
    <property type="component" value="Unassembled WGS sequence"/>
</dbReference>
<feature type="transmembrane region" description="Helical" evidence="3">
    <location>
        <begin position="545"/>
        <end position="566"/>
    </location>
</feature>
<evidence type="ECO:0000313" key="6">
    <source>
        <dbReference type="Proteomes" id="UP000326924"/>
    </source>
</evidence>
<feature type="transmembrane region" description="Helical" evidence="3">
    <location>
        <begin position="700"/>
        <end position="720"/>
    </location>
</feature>
<feature type="transmembrane region" description="Helical" evidence="3">
    <location>
        <begin position="652"/>
        <end position="670"/>
    </location>
</feature>
<sequence>MSGGSSPNPGVERNPFLDENVRVSSPEASSPEGSRPGSAGGGRVRFGPGEVVDPSGNRTTLGFRNADSPSGLGPLTISGPSSPARIDLDPYFVEENPAPSLIITDPMPPQAPLPVPPRSVYKKARFDETDELNEKYDDFQPKTSQDRMSKYGGSYSAPSSARSSPTLNAFSVGAGQAQGAVSVENIPPLNLHGNPVTPSGDHMEDKPIITATTEAHDLVRQHTRRGAPPRFYASKPSQPQSGYSTPIEHGHGDYVEKPEQFRGGVLSSLLTLYNNGSSSEGRGHKPTPSIASTVASGRTTPKWYSKSANTSTTSLGSLLAATGSANATALLGAPAAAVAPGLGRKERPRLGHRTHSGGLVDKLKNMSRTNLDQEIRITVHIAELLQRQRYIIKICRALMLYGAPTHRLEEALKMTARVLAIDAQFLYIPGCMIITFGDQSTHTSEMQIVRTAQGLDFGKLSDCHTVYKEVIHDVIGVEEANTRLDEIFKRKPKHSPWVQVFIYGIASATVGPFGFKARFIDMPVLFILGCTLGFMQLIMAPRSELYANVFEVSAAIVISFLSRMFGSIRGGELFCFSALTQGAIALILPGYIILCGSLELQSRNIVAGSVRMFYAIIYSLFLGFGITIGSALYGLLDKNATSVTTCPHPVDWRWNFFFVPLFALCLLSVNQARWRQAPVMTAIALAGYVVNYFSGLRFNAQPQIASGLGAFTVGVLGNLYSRVGHGLAFAAMLPAIFVQVPSGLAAQGSLIAGLENANAIAGNTTQPAVTATGSSSTNSIMFEFGFSMIQIAIGITVGLFAAALVVYPIPKKRSGLFSF</sequence>
<dbReference type="EMBL" id="VXIS01000050">
    <property type="protein sequence ID" value="KAA8910133.1"/>
    <property type="molecule type" value="Genomic_DNA"/>
</dbReference>
<feature type="compositionally biased region" description="Polar residues" evidence="2">
    <location>
        <begin position="235"/>
        <end position="244"/>
    </location>
</feature>
<dbReference type="InParanoid" id="A0A5J5F217"/>
<proteinExistence type="inferred from homology"/>
<feature type="transmembrane region" description="Helical" evidence="3">
    <location>
        <begin position="727"/>
        <end position="746"/>
    </location>
</feature>
<dbReference type="Pfam" id="PF06738">
    <property type="entry name" value="ThrE"/>
    <property type="match status" value="1"/>
</dbReference>
<name>A0A5J5F217_9PEZI</name>
<keyword evidence="3" id="KW-0812">Transmembrane</keyword>
<accession>A0A5J5F217</accession>
<dbReference type="InterPro" id="IPR051361">
    <property type="entry name" value="ThrE/Ser_Exporter"/>
</dbReference>
<dbReference type="InterPro" id="IPR010619">
    <property type="entry name" value="ThrE-like_N"/>
</dbReference>
<keyword evidence="6" id="KW-1185">Reference proteome</keyword>
<keyword evidence="3" id="KW-0472">Membrane</keyword>
<feature type="transmembrane region" description="Helical" evidence="3">
    <location>
        <begin position="520"/>
        <end position="538"/>
    </location>
</feature>
<evidence type="ECO:0000313" key="5">
    <source>
        <dbReference type="EMBL" id="KAA8910133.1"/>
    </source>
</evidence>
<dbReference type="PANTHER" id="PTHR31082">
    <property type="entry name" value="PHEROMONE-REGULATED MEMBRANE PROTEIN 10"/>
    <property type="match status" value="1"/>
</dbReference>
<organism evidence="5 6">
    <name type="scientific">Sphaerosporella brunnea</name>
    <dbReference type="NCBI Taxonomy" id="1250544"/>
    <lineage>
        <taxon>Eukaryota</taxon>
        <taxon>Fungi</taxon>
        <taxon>Dikarya</taxon>
        <taxon>Ascomycota</taxon>
        <taxon>Pezizomycotina</taxon>
        <taxon>Pezizomycetes</taxon>
        <taxon>Pezizales</taxon>
        <taxon>Pyronemataceae</taxon>
        <taxon>Sphaerosporella</taxon>
    </lineage>
</organism>